<feature type="domain" description="RNA polymerase sigma factor 70 region 4 type 2" evidence="7">
    <location>
        <begin position="131"/>
        <end position="182"/>
    </location>
</feature>
<dbReference type="CDD" id="cd06171">
    <property type="entry name" value="Sigma70_r4"/>
    <property type="match status" value="1"/>
</dbReference>
<dbReference type="NCBIfam" id="TIGR02937">
    <property type="entry name" value="sigma70-ECF"/>
    <property type="match status" value="1"/>
</dbReference>
<dbReference type="SUPFAM" id="SSF88659">
    <property type="entry name" value="Sigma3 and sigma4 domains of RNA polymerase sigma factors"/>
    <property type="match status" value="1"/>
</dbReference>
<dbReference type="InterPro" id="IPR014284">
    <property type="entry name" value="RNA_pol_sigma-70_dom"/>
</dbReference>
<dbReference type="Pfam" id="PF04542">
    <property type="entry name" value="Sigma70_r2"/>
    <property type="match status" value="1"/>
</dbReference>
<dbReference type="InterPro" id="IPR013249">
    <property type="entry name" value="RNA_pol_sigma70_r4_t2"/>
</dbReference>
<dbReference type="InterPro" id="IPR039425">
    <property type="entry name" value="RNA_pol_sigma-70-like"/>
</dbReference>
<protein>
    <submittedName>
        <fullName evidence="8">Unannotated protein</fullName>
    </submittedName>
</protein>
<evidence type="ECO:0000256" key="5">
    <source>
        <dbReference type="ARBA" id="ARBA00023163"/>
    </source>
</evidence>
<dbReference type="Gene3D" id="1.10.10.10">
    <property type="entry name" value="Winged helix-like DNA-binding domain superfamily/Winged helix DNA-binding domain"/>
    <property type="match status" value="1"/>
</dbReference>
<dbReference type="GO" id="GO:0016987">
    <property type="term" value="F:sigma factor activity"/>
    <property type="evidence" value="ECO:0007669"/>
    <property type="project" value="UniProtKB-KW"/>
</dbReference>
<evidence type="ECO:0000256" key="2">
    <source>
        <dbReference type="ARBA" id="ARBA00023015"/>
    </source>
</evidence>
<name>A0A6J7NIS9_9ZZZZ</name>
<keyword evidence="2" id="KW-0805">Transcription regulation</keyword>
<dbReference type="InterPro" id="IPR013324">
    <property type="entry name" value="RNA_pol_sigma_r3/r4-like"/>
</dbReference>
<keyword evidence="3" id="KW-0731">Sigma factor</keyword>
<dbReference type="InterPro" id="IPR036388">
    <property type="entry name" value="WH-like_DNA-bd_sf"/>
</dbReference>
<sequence length="205" mass="22967">MASPTPVDELAPVVAAACAGNREAFDELVRLTYRDTLQLARRLAGNEQDARDIVQDAYLRAYRGLRRFRGDSRFRTWLFRITVNCASSHASRDRRHRHDQLTADHQAGLVHRSDEGADVEGRAATLSLRADLEAALGGLPPKLRAVVVLRDIYDMSHEAIAAELGISQPAAKVRLHRARQQLRERLYAYDDRADRADHAGQRHAG</sequence>
<dbReference type="PANTHER" id="PTHR43133:SF8">
    <property type="entry name" value="RNA POLYMERASE SIGMA FACTOR HI_1459-RELATED"/>
    <property type="match status" value="1"/>
</dbReference>
<proteinExistence type="inferred from homology"/>
<dbReference type="GO" id="GO:0003677">
    <property type="term" value="F:DNA binding"/>
    <property type="evidence" value="ECO:0007669"/>
    <property type="project" value="UniProtKB-KW"/>
</dbReference>
<dbReference type="SUPFAM" id="SSF88946">
    <property type="entry name" value="Sigma2 domain of RNA polymerase sigma factors"/>
    <property type="match status" value="1"/>
</dbReference>
<accession>A0A6J7NIS9</accession>
<evidence type="ECO:0000256" key="4">
    <source>
        <dbReference type="ARBA" id="ARBA00023125"/>
    </source>
</evidence>
<evidence type="ECO:0000256" key="1">
    <source>
        <dbReference type="ARBA" id="ARBA00010641"/>
    </source>
</evidence>
<dbReference type="Pfam" id="PF08281">
    <property type="entry name" value="Sigma70_r4_2"/>
    <property type="match status" value="1"/>
</dbReference>
<feature type="domain" description="RNA polymerase sigma-70 region 2" evidence="6">
    <location>
        <begin position="28"/>
        <end position="95"/>
    </location>
</feature>
<dbReference type="PANTHER" id="PTHR43133">
    <property type="entry name" value="RNA POLYMERASE ECF-TYPE SIGMA FACTO"/>
    <property type="match status" value="1"/>
</dbReference>
<dbReference type="InterPro" id="IPR013325">
    <property type="entry name" value="RNA_pol_sigma_r2"/>
</dbReference>
<dbReference type="GO" id="GO:0006352">
    <property type="term" value="P:DNA-templated transcription initiation"/>
    <property type="evidence" value="ECO:0007669"/>
    <property type="project" value="InterPro"/>
</dbReference>
<evidence type="ECO:0000259" key="6">
    <source>
        <dbReference type="Pfam" id="PF04542"/>
    </source>
</evidence>
<keyword evidence="5" id="KW-0804">Transcription</keyword>
<organism evidence="8">
    <name type="scientific">freshwater metagenome</name>
    <dbReference type="NCBI Taxonomy" id="449393"/>
    <lineage>
        <taxon>unclassified sequences</taxon>
        <taxon>metagenomes</taxon>
        <taxon>ecological metagenomes</taxon>
    </lineage>
</organism>
<keyword evidence="4" id="KW-0238">DNA-binding</keyword>
<dbReference type="EMBL" id="CAFBOS010000057">
    <property type="protein sequence ID" value="CAB4993151.1"/>
    <property type="molecule type" value="Genomic_DNA"/>
</dbReference>
<evidence type="ECO:0000259" key="7">
    <source>
        <dbReference type="Pfam" id="PF08281"/>
    </source>
</evidence>
<dbReference type="AlphaFoldDB" id="A0A6J7NIS9"/>
<evidence type="ECO:0000256" key="3">
    <source>
        <dbReference type="ARBA" id="ARBA00023082"/>
    </source>
</evidence>
<comment type="similarity">
    <text evidence="1">Belongs to the sigma-70 factor family. ECF subfamily.</text>
</comment>
<reference evidence="8" key="1">
    <citation type="submission" date="2020-05" db="EMBL/GenBank/DDBJ databases">
        <authorList>
            <person name="Chiriac C."/>
            <person name="Salcher M."/>
            <person name="Ghai R."/>
            <person name="Kavagutti S V."/>
        </authorList>
    </citation>
    <scope>NUCLEOTIDE SEQUENCE</scope>
</reference>
<dbReference type="Gene3D" id="1.10.1740.10">
    <property type="match status" value="1"/>
</dbReference>
<evidence type="ECO:0000313" key="8">
    <source>
        <dbReference type="EMBL" id="CAB4993151.1"/>
    </source>
</evidence>
<dbReference type="InterPro" id="IPR007627">
    <property type="entry name" value="RNA_pol_sigma70_r2"/>
</dbReference>
<gene>
    <name evidence="8" type="ORF">UFOPK3967_01142</name>
</gene>